<evidence type="ECO:0000256" key="1">
    <source>
        <dbReference type="SAM" id="MobiDB-lite"/>
    </source>
</evidence>
<reference evidence="2 3" key="1">
    <citation type="journal article" date="2021" name="BMC Genomics">
        <title>Datura genome reveals duplications of psychoactive alkaloid biosynthetic genes and high mutation rate following tissue culture.</title>
        <authorList>
            <person name="Rajewski A."/>
            <person name="Carter-House D."/>
            <person name="Stajich J."/>
            <person name="Litt A."/>
        </authorList>
    </citation>
    <scope>NUCLEOTIDE SEQUENCE [LARGE SCALE GENOMIC DNA]</scope>
    <source>
        <strain evidence="2">AR-01</strain>
    </source>
</reference>
<feature type="compositionally biased region" description="Basic and acidic residues" evidence="1">
    <location>
        <begin position="31"/>
        <end position="43"/>
    </location>
</feature>
<dbReference type="Proteomes" id="UP000823775">
    <property type="component" value="Unassembled WGS sequence"/>
</dbReference>
<dbReference type="EMBL" id="JACEIK010003528">
    <property type="protein sequence ID" value="MCD9642072.1"/>
    <property type="molecule type" value="Genomic_DNA"/>
</dbReference>
<protein>
    <submittedName>
        <fullName evidence="2">Uncharacterized protein</fullName>
    </submittedName>
</protein>
<keyword evidence="3" id="KW-1185">Reference proteome</keyword>
<gene>
    <name evidence="2" type="ORF">HAX54_028671</name>
</gene>
<comment type="caution">
    <text evidence="2">The sequence shown here is derived from an EMBL/GenBank/DDBJ whole genome shotgun (WGS) entry which is preliminary data.</text>
</comment>
<feature type="region of interest" description="Disordered" evidence="1">
    <location>
        <begin position="31"/>
        <end position="90"/>
    </location>
</feature>
<evidence type="ECO:0000313" key="2">
    <source>
        <dbReference type="EMBL" id="MCD9642072.1"/>
    </source>
</evidence>
<organism evidence="2 3">
    <name type="scientific">Datura stramonium</name>
    <name type="common">Jimsonweed</name>
    <name type="synonym">Common thornapple</name>
    <dbReference type="NCBI Taxonomy" id="4076"/>
    <lineage>
        <taxon>Eukaryota</taxon>
        <taxon>Viridiplantae</taxon>
        <taxon>Streptophyta</taxon>
        <taxon>Embryophyta</taxon>
        <taxon>Tracheophyta</taxon>
        <taxon>Spermatophyta</taxon>
        <taxon>Magnoliopsida</taxon>
        <taxon>eudicotyledons</taxon>
        <taxon>Gunneridae</taxon>
        <taxon>Pentapetalae</taxon>
        <taxon>asterids</taxon>
        <taxon>lamiids</taxon>
        <taxon>Solanales</taxon>
        <taxon>Solanaceae</taxon>
        <taxon>Solanoideae</taxon>
        <taxon>Datureae</taxon>
        <taxon>Datura</taxon>
    </lineage>
</organism>
<feature type="compositionally biased region" description="Basic and acidic residues" evidence="1">
    <location>
        <begin position="54"/>
        <end position="75"/>
    </location>
</feature>
<name>A0ABS8V6R0_DATST</name>
<sequence length="90" mass="10345">MKTSPEVQDDEVLIWLLQQMPGGKCAYHTTGHEDGSCKTKDKIPTVNKRRRKSVRQERRTKAGEAKVDNATRDRVMSLPFKSAKRMTQQE</sequence>
<accession>A0ABS8V6R0</accession>
<evidence type="ECO:0000313" key="3">
    <source>
        <dbReference type="Proteomes" id="UP000823775"/>
    </source>
</evidence>
<proteinExistence type="predicted"/>